<dbReference type="PANTHER" id="PTHR12215">
    <property type="entry name" value="PHOSPHOPANTETHEINE TRANSFERASE"/>
    <property type="match status" value="1"/>
</dbReference>
<protein>
    <submittedName>
        <fullName evidence="4">4'-phosphopantetheinyl transferase superfamily protein</fullName>
    </submittedName>
</protein>
<dbReference type="InterPro" id="IPR008278">
    <property type="entry name" value="4-PPantetheinyl_Trfase_dom"/>
</dbReference>
<dbReference type="GO" id="GO:0005829">
    <property type="term" value="C:cytosol"/>
    <property type="evidence" value="ECO:0007669"/>
    <property type="project" value="TreeGrafter"/>
</dbReference>
<dbReference type="AlphaFoldDB" id="A0A4Z0GGZ2"/>
<comment type="caution">
    <text evidence="4">The sequence shown here is derived from an EMBL/GenBank/DDBJ whole genome shotgun (WGS) entry which is preliminary data.</text>
</comment>
<dbReference type="GO" id="GO:0008897">
    <property type="term" value="F:holo-[acyl-carrier-protein] synthase activity"/>
    <property type="evidence" value="ECO:0007669"/>
    <property type="project" value="InterPro"/>
</dbReference>
<dbReference type="OrthoDB" id="190168at2"/>
<name>A0A4Z0GGZ2_9ACTN</name>
<gene>
    <name evidence="4" type="ORF">E4099_24585</name>
</gene>
<dbReference type="Pfam" id="PF01648">
    <property type="entry name" value="ACPS"/>
    <property type="match status" value="1"/>
</dbReference>
<sequence>MSPVTRLPGTATSCRRYPSKICPSPVYVHHGGNGVSTTCARGGSGIVPLNSPVSAYRAIQPTTNPWGPPAVPAVPRHLPRSGEVAVWLLHLPSAAEAAAERDGVLDAEEVRRVARFRDPLHRERYVTAHVGLRVLLGGYLDADPAEIEFTRELCGMPDCDKPHGRPALRGHQGLHFSLSHAEDAALIAVADTTVGADIESRNTQRGGFDLTRKLHPDEQAAIAALPAELREEAFLSCWVRKEAYLKGIGTGLPGGLASNHVGLAEGLAPDGSYVPEGWSLIDVDAPEGYQAAVAVRAGSDGRPAAGGASGRPEQPIVSLDHLLLG</sequence>
<dbReference type="GO" id="GO:0019878">
    <property type="term" value="P:lysine biosynthetic process via aminoadipic acid"/>
    <property type="evidence" value="ECO:0007669"/>
    <property type="project" value="TreeGrafter"/>
</dbReference>
<dbReference type="EMBL" id="SRID01000302">
    <property type="protein sequence ID" value="TGA95910.1"/>
    <property type="molecule type" value="Genomic_DNA"/>
</dbReference>
<evidence type="ECO:0000256" key="2">
    <source>
        <dbReference type="ARBA" id="ARBA00022679"/>
    </source>
</evidence>
<organism evidence="4 5">
    <name type="scientific">Streptomyces palmae</name>
    <dbReference type="NCBI Taxonomy" id="1701085"/>
    <lineage>
        <taxon>Bacteria</taxon>
        <taxon>Bacillati</taxon>
        <taxon>Actinomycetota</taxon>
        <taxon>Actinomycetes</taxon>
        <taxon>Kitasatosporales</taxon>
        <taxon>Streptomycetaceae</taxon>
        <taxon>Streptomyces</taxon>
    </lineage>
</organism>
<evidence type="ECO:0000259" key="3">
    <source>
        <dbReference type="Pfam" id="PF01648"/>
    </source>
</evidence>
<accession>A0A4Z0GGZ2</accession>
<evidence type="ECO:0000313" key="4">
    <source>
        <dbReference type="EMBL" id="TGA95910.1"/>
    </source>
</evidence>
<dbReference type="InterPro" id="IPR050559">
    <property type="entry name" value="P-Pant_transferase_sf"/>
</dbReference>
<dbReference type="InterPro" id="IPR037143">
    <property type="entry name" value="4-PPantetheinyl_Trfase_dom_sf"/>
</dbReference>
<dbReference type="Gene3D" id="3.90.470.20">
    <property type="entry name" value="4'-phosphopantetheinyl transferase domain"/>
    <property type="match status" value="2"/>
</dbReference>
<comment type="similarity">
    <text evidence="1">Belongs to the P-Pant transferase superfamily. Gsp/Sfp/HetI/AcpT family.</text>
</comment>
<dbReference type="PANTHER" id="PTHR12215:SF10">
    <property type="entry name" value="L-AMINOADIPATE-SEMIALDEHYDE DEHYDROGENASE-PHOSPHOPANTETHEINYL TRANSFERASE"/>
    <property type="match status" value="1"/>
</dbReference>
<dbReference type="Proteomes" id="UP000297948">
    <property type="component" value="Unassembled WGS sequence"/>
</dbReference>
<evidence type="ECO:0000313" key="5">
    <source>
        <dbReference type="Proteomes" id="UP000297948"/>
    </source>
</evidence>
<evidence type="ECO:0000256" key="1">
    <source>
        <dbReference type="ARBA" id="ARBA00010990"/>
    </source>
</evidence>
<keyword evidence="5" id="KW-1185">Reference proteome</keyword>
<feature type="domain" description="4'-phosphopantetheinyl transferase" evidence="3">
    <location>
        <begin position="194"/>
        <end position="264"/>
    </location>
</feature>
<keyword evidence="2 4" id="KW-0808">Transferase</keyword>
<proteinExistence type="inferred from homology"/>
<dbReference type="GO" id="GO:0000287">
    <property type="term" value="F:magnesium ion binding"/>
    <property type="evidence" value="ECO:0007669"/>
    <property type="project" value="InterPro"/>
</dbReference>
<dbReference type="SUPFAM" id="SSF56214">
    <property type="entry name" value="4'-phosphopantetheinyl transferase"/>
    <property type="match status" value="2"/>
</dbReference>
<reference evidence="4 5" key="1">
    <citation type="submission" date="2019-03" db="EMBL/GenBank/DDBJ databases">
        <authorList>
            <person name="Gonzalez-Pimentel J.L."/>
        </authorList>
    </citation>
    <scope>NUCLEOTIDE SEQUENCE [LARGE SCALE GENOMIC DNA]</scope>
    <source>
        <strain evidence="4 5">JCM 31289</strain>
    </source>
</reference>